<evidence type="ECO:0000313" key="10">
    <source>
        <dbReference type="Proteomes" id="UP000289465"/>
    </source>
</evidence>
<sequence>MHADLDSTVDEKDQPPAARPLPQRASLAVLPALFLGAFANALLAPFMGYFIVEGKGLAPWWLSVYSAVAITVSIAVNRYIGRRIDHGTRLYRWLLLGQAAYAIAVALLIYSPPAALLIGLVGIFQGIANTATTTMYSFGRLMLDGTQDRAKINSKLRVITSLAWMLAPPLTFSLASWNTGITVFQVAAGVAIGWILVGRLVLPTTFRSPPAKAVAAADGGASSFGMLQRTAVCFFFALAHVLCSTSLPLYYTRELDLAPYAAGLSFGVKCAVEVAAILLAPWLVKKVGTNCGLFISALFAFAAFSQFLNASSLTGVLLGACLEGMFYGTFAAVAMTYVQEMSPTRVGRATSAYMNSLFLGGMVGILTLGAVATAYDFRAVIFGALIAMATGSAILLADTLSGARQENRVRPLNR</sequence>
<keyword evidence="4" id="KW-0762">Sugar transport</keyword>
<feature type="transmembrane region" description="Helical" evidence="8">
    <location>
        <begin position="291"/>
        <end position="310"/>
    </location>
</feature>
<feature type="transmembrane region" description="Helical" evidence="8">
    <location>
        <begin position="93"/>
        <end position="110"/>
    </location>
</feature>
<feature type="transmembrane region" description="Helical" evidence="8">
    <location>
        <begin position="158"/>
        <end position="177"/>
    </location>
</feature>
<dbReference type="Pfam" id="PF07690">
    <property type="entry name" value="MFS_1"/>
    <property type="match status" value="1"/>
</dbReference>
<feature type="transmembrane region" description="Helical" evidence="8">
    <location>
        <begin position="58"/>
        <end position="81"/>
    </location>
</feature>
<dbReference type="SUPFAM" id="SSF103473">
    <property type="entry name" value="MFS general substrate transporter"/>
    <property type="match status" value="1"/>
</dbReference>
<feature type="transmembrane region" description="Helical" evidence="8">
    <location>
        <begin position="316"/>
        <end position="337"/>
    </location>
</feature>
<evidence type="ECO:0000256" key="5">
    <source>
        <dbReference type="ARBA" id="ARBA00022692"/>
    </source>
</evidence>
<gene>
    <name evidence="9" type="primary">setA</name>
    <name evidence="9" type="ORF">AVE30378_04645</name>
</gene>
<evidence type="ECO:0000256" key="2">
    <source>
        <dbReference type="ARBA" id="ARBA00022448"/>
    </source>
</evidence>
<keyword evidence="7 8" id="KW-0472">Membrane</keyword>
<keyword evidence="6 8" id="KW-1133">Transmembrane helix</keyword>
<keyword evidence="5 8" id="KW-0812">Transmembrane</keyword>
<evidence type="ECO:0000313" key="9">
    <source>
        <dbReference type="EMBL" id="SSW71617.1"/>
    </source>
</evidence>
<keyword evidence="2" id="KW-0813">Transport</keyword>
<evidence type="ECO:0000256" key="7">
    <source>
        <dbReference type="ARBA" id="ARBA00023136"/>
    </source>
</evidence>
<dbReference type="AlphaFoldDB" id="A0A446CUS8"/>
<dbReference type="EMBL" id="UFQC01000030">
    <property type="protein sequence ID" value="SSW71617.1"/>
    <property type="molecule type" value="Genomic_DNA"/>
</dbReference>
<accession>A0A446CUS8</accession>
<feature type="transmembrane region" description="Helical" evidence="8">
    <location>
        <begin position="231"/>
        <end position="251"/>
    </location>
</feature>
<dbReference type="Gene3D" id="1.20.1250.20">
    <property type="entry name" value="MFS general substrate transporter like domains"/>
    <property type="match status" value="2"/>
</dbReference>
<dbReference type="GO" id="GO:0022857">
    <property type="term" value="F:transmembrane transporter activity"/>
    <property type="evidence" value="ECO:0007669"/>
    <property type="project" value="InterPro"/>
</dbReference>
<feature type="transmembrane region" description="Helical" evidence="8">
    <location>
        <begin position="27"/>
        <end position="52"/>
    </location>
</feature>
<dbReference type="PANTHER" id="PTHR23535">
    <property type="entry name" value="SUGAR EFFLUX TRANSPORTER A-RELATED"/>
    <property type="match status" value="1"/>
</dbReference>
<feature type="transmembrane region" description="Helical" evidence="8">
    <location>
        <begin position="183"/>
        <end position="202"/>
    </location>
</feature>
<feature type="transmembrane region" description="Helical" evidence="8">
    <location>
        <begin position="257"/>
        <end position="284"/>
    </location>
</feature>
<dbReference type="GO" id="GO:0005886">
    <property type="term" value="C:plasma membrane"/>
    <property type="evidence" value="ECO:0007669"/>
    <property type="project" value="UniProtKB-SubCell"/>
</dbReference>
<protein>
    <submittedName>
        <fullName evidence="9">Sugar efflux transporter A</fullName>
    </submittedName>
</protein>
<dbReference type="InterPro" id="IPR011701">
    <property type="entry name" value="MFS"/>
</dbReference>
<dbReference type="InterPro" id="IPR036259">
    <property type="entry name" value="MFS_trans_sf"/>
</dbReference>
<comment type="subcellular location">
    <subcellularLocation>
        <location evidence="1">Cell membrane</location>
        <topology evidence="1">Multi-pass membrane protein</topology>
    </subcellularLocation>
</comment>
<evidence type="ECO:0000256" key="1">
    <source>
        <dbReference type="ARBA" id="ARBA00004651"/>
    </source>
</evidence>
<name>A0A446CUS8_9BURK</name>
<evidence type="ECO:0000256" key="8">
    <source>
        <dbReference type="SAM" id="Phobius"/>
    </source>
</evidence>
<feature type="transmembrane region" description="Helical" evidence="8">
    <location>
        <begin position="381"/>
        <end position="400"/>
    </location>
</feature>
<feature type="transmembrane region" description="Helical" evidence="8">
    <location>
        <begin position="357"/>
        <end position="375"/>
    </location>
</feature>
<evidence type="ECO:0000256" key="4">
    <source>
        <dbReference type="ARBA" id="ARBA00022597"/>
    </source>
</evidence>
<evidence type="ECO:0000256" key="6">
    <source>
        <dbReference type="ARBA" id="ARBA00022989"/>
    </source>
</evidence>
<keyword evidence="3" id="KW-1003">Cell membrane</keyword>
<organism evidence="9 10">
    <name type="scientific">Achromobacter veterisilvae</name>
    <dbReference type="NCBI Taxonomy" id="2069367"/>
    <lineage>
        <taxon>Bacteria</taxon>
        <taxon>Pseudomonadati</taxon>
        <taxon>Pseudomonadota</taxon>
        <taxon>Betaproteobacteria</taxon>
        <taxon>Burkholderiales</taxon>
        <taxon>Alcaligenaceae</taxon>
        <taxon>Achromobacter</taxon>
    </lineage>
</organism>
<reference evidence="9 10" key="1">
    <citation type="submission" date="2018-07" db="EMBL/GenBank/DDBJ databases">
        <authorList>
            <person name="Peeters C."/>
        </authorList>
    </citation>
    <scope>NUCLEOTIDE SEQUENCE [LARGE SCALE GENOMIC DNA]</scope>
    <source>
        <strain evidence="9 10">LMG 30378</strain>
    </source>
</reference>
<evidence type="ECO:0000256" key="3">
    <source>
        <dbReference type="ARBA" id="ARBA00022475"/>
    </source>
</evidence>
<dbReference type="RefSeq" id="WP_165360281.1">
    <property type="nucleotide sequence ID" value="NZ_UFQC01000030.1"/>
</dbReference>
<proteinExistence type="predicted"/>
<dbReference type="PANTHER" id="PTHR23535:SF2">
    <property type="entry name" value="SUGAR EFFLUX TRANSPORTER A-RELATED"/>
    <property type="match status" value="1"/>
</dbReference>
<feature type="transmembrane region" description="Helical" evidence="8">
    <location>
        <begin position="116"/>
        <end position="138"/>
    </location>
</feature>
<dbReference type="Proteomes" id="UP000289465">
    <property type="component" value="Unassembled WGS sequence"/>
</dbReference>